<feature type="compositionally biased region" description="Basic residues" evidence="1">
    <location>
        <begin position="1"/>
        <end position="15"/>
    </location>
</feature>
<dbReference type="Gene3D" id="1.10.3290.10">
    <property type="entry name" value="Fido-like domain"/>
    <property type="match status" value="1"/>
</dbReference>
<evidence type="ECO:0000313" key="2">
    <source>
        <dbReference type="Proteomes" id="UP000887572"/>
    </source>
</evidence>
<dbReference type="SUPFAM" id="SSF140931">
    <property type="entry name" value="Fic-like"/>
    <property type="match status" value="1"/>
</dbReference>
<dbReference type="Proteomes" id="UP000887572">
    <property type="component" value="Unplaced"/>
</dbReference>
<name>A0A914GYR0_GLORO</name>
<reference evidence="3" key="1">
    <citation type="submission" date="2022-11" db="UniProtKB">
        <authorList>
            <consortium name="WormBaseParasite"/>
        </authorList>
    </citation>
    <scope>IDENTIFICATION</scope>
</reference>
<dbReference type="WBParaSite" id="Gr19_v10_g11629.t1">
    <property type="protein sequence ID" value="Gr19_v10_g11629.t1"/>
    <property type="gene ID" value="Gr19_v10_g11629"/>
</dbReference>
<keyword evidence="2" id="KW-1185">Reference proteome</keyword>
<accession>A0A914GYR0</accession>
<evidence type="ECO:0000256" key="1">
    <source>
        <dbReference type="SAM" id="MobiDB-lite"/>
    </source>
</evidence>
<dbReference type="InterPro" id="IPR036597">
    <property type="entry name" value="Fido-like_dom_sf"/>
</dbReference>
<dbReference type="AlphaFoldDB" id="A0A914GYR0"/>
<feature type="region of interest" description="Disordered" evidence="1">
    <location>
        <begin position="1"/>
        <end position="31"/>
    </location>
</feature>
<organism evidence="2 3">
    <name type="scientific">Globodera rostochiensis</name>
    <name type="common">Golden nematode worm</name>
    <name type="synonym">Heterodera rostochiensis</name>
    <dbReference type="NCBI Taxonomy" id="31243"/>
    <lineage>
        <taxon>Eukaryota</taxon>
        <taxon>Metazoa</taxon>
        <taxon>Ecdysozoa</taxon>
        <taxon>Nematoda</taxon>
        <taxon>Chromadorea</taxon>
        <taxon>Rhabditida</taxon>
        <taxon>Tylenchina</taxon>
        <taxon>Tylenchomorpha</taxon>
        <taxon>Tylenchoidea</taxon>
        <taxon>Heteroderidae</taxon>
        <taxon>Heteroderinae</taxon>
        <taxon>Globodera</taxon>
    </lineage>
</organism>
<protein>
    <submittedName>
        <fullName evidence="3">Uncharacterized protein</fullName>
    </submittedName>
</protein>
<proteinExistence type="predicted"/>
<sequence>MRKKRKRKEKRKKMKMAMDSTKEEGSGSTKQLHALQSFARDNSPFARDVAFLPTLENPKFRRGAITLETILELHKGVMEADGQNEAAGQLRTCNVSVGKHRPIDHSQVEAKMLTFVHWLDETIVLGEKGARAQHRPK</sequence>
<evidence type="ECO:0000313" key="3">
    <source>
        <dbReference type="WBParaSite" id="Gr19_v10_g11629.t1"/>
    </source>
</evidence>